<feature type="region of interest" description="Disordered" evidence="1">
    <location>
        <begin position="53"/>
        <end position="125"/>
    </location>
</feature>
<keyword evidence="2" id="KW-0472">Membrane</keyword>
<protein>
    <recommendedName>
        <fullName evidence="5">Outer membrane transport energization protein TonB</fullName>
    </recommendedName>
</protein>
<evidence type="ECO:0000313" key="4">
    <source>
        <dbReference type="Proteomes" id="UP001501337"/>
    </source>
</evidence>
<keyword evidence="4" id="KW-1185">Reference proteome</keyword>
<reference evidence="4" key="1">
    <citation type="journal article" date="2019" name="Int. J. Syst. Evol. Microbiol.">
        <title>The Global Catalogue of Microorganisms (GCM) 10K type strain sequencing project: providing services to taxonomists for standard genome sequencing and annotation.</title>
        <authorList>
            <consortium name="The Broad Institute Genomics Platform"/>
            <consortium name="The Broad Institute Genome Sequencing Center for Infectious Disease"/>
            <person name="Wu L."/>
            <person name="Ma J."/>
        </authorList>
    </citation>
    <scope>NUCLEOTIDE SEQUENCE [LARGE SCALE GENOMIC DNA]</scope>
    <source>
        <strain evidence="4">JCM 17555</strain>
    </source>
</reference>
<accession>A0ABP7PFL7</accession>
<evidence type="ECO:0000256" key="1">
    <source>
        <dbReference type="SAM" id="MobiDB-lite"/>
    </source>
</evidence>
<gene>
    <name evidence="3" type="ORF">GCM10022278_22700</name>
</gene>
<dbReference type="InterPro" id="IPR049806">
    <property type="entry name" value="MasK-like_C"/>
</dbReference>
<organism evidence="3 4">
    <name type="scientific">Allohahella marinimesophila</name>
    <dbReference type="NCBI Taxonomy" id="1054972"/>
    <lineage>
        <taxon>Bacteria</taxon>
        <taxon>Pseudomonadati</taxon>
        <taxon>Pseudomonadota</taxon>
        <taxon>Gammaproteobacteria</taxon>
        <taxon>Oceanospirillales</taxon>
        <taxon>Hahellaceae</taxon>
        <taxon>Allohahella</taxon>
    </lineage>
</organism>
<name>A0ABP7PFL7_9GAMM</name>
<feature type="transmembrane region" description="Helical" evidence="2">
    <location>
        <begin position="21"/>
        <end position="40"/>
    </location>
</feature>
<comment type="caution">
    <text evidence="3">The sequence shown here is derived from an EMBL/GenBank/DDBJ whole genome shotgun (WGS) entry which is preliminary data.</text>
</comment>
<dbReference type="EMBL" id="BAABBO010000010">
    <property type="protein sequence ID" value="GAA3964397.1"/>
    <property type="molecule type" value="Genomic_DNA"/>
</dbReference>
<evidence type="ECO:0000256" key="2">
    <source>
        <dbReference type="SAM" id="Phobius"/>
    </source>
</evidence>
<feature type="compositionally biased region" description="Low complexity" evidence="1">
    <location>
        <begin position="152"/>
        <end position="170"/>
    </location>
</feature>
<proteinExistence type="predicted"/>
<feature type="region of interest" description="Disordered" evidence="1">
    <location>
        <begin position="144"/>
        <end position="170"/>
    </location>
</feature>
<dbReference type="Proteomes" id="UP001501337">
    <property type="component" value="Unassembled WGS sequence"/>
</dbReference>
<evidence type="ECO:0008006" key="5">
    <source>
        <dbReference type="Google" id="ProtNLM"/>
    </source>
</evidence>
<dbReference type="RefSeq" id="WP_344806405.1">
    <property type="nucleotide sequence ID" value="NZ_BAABBO010000010.1"/>
</dbReference>
<feature type="compositionally biased region" description="Acidic residues" evidence="1">
    <location>
        <begin position="75"/>
        <end position="105"/>
    </location>
</feature>
<dbReference type="NCBIfam" id="NF033768">
    <property type="entry name" value="myxo_SS_tail"/>
    <property type="match status" value="1"/>
</dbReference>
<keyword evidence="2" id="KW-1133">Transmembrane helix</keyword>
<sequence>MLLKNTLPWSDLPDDRGRFRRILYATLVVLLLLSIAIPLISLPEPSREELEAIPPQLAQLLIEKEPPPEIVAPDPEPEPEPEAESEPEPEPEPEATPEPEPEPEPEPTPQPRPVQTIEQAREKAQSSGLLALKDQLSDLREISSAAAATSPQETAEPAPAGQAASARSLALETGRSGGADAAAVSASDKQVELGRRNVKQIAVAEQAGGEQVAQGRAPAKQGRSREEIRQVFDANKSTIFRIYQRELRQNPALQGTLVPELTIEPNGAVSKCRIVKSSLGAPALEAKICSMLQLMQFEAKSGIDQYVVPYPIDLIPG</sequence>
<evidence type="ECO:0000313" key="3">
    <source>
        <dbReference type="EMBL" id="GAA3964397.1"/>
    </source>
</evidence>
<keyword evidence="2" id="KW-0812">Transmembrane</keyword>